<gene>
    <name evidence="6" type="ORF">OA238_c10370</name>
</gene>
<dbReference type="SUPFAM" id="SSF55909">
    <property type="entry name" value="Pentein"/>
    <property type="match status" value="1"/>
</dbReference>
<sequence length="281" mass="29752">MLDSPGYFRDKDNEHKRRPMTHPSFEFTHALCRLPATSVTDGLRASDHGDPDPVAFAAEHAAYISALRGAGCVVNVLPADEAFPDSVFIEDPALVLTGTAIVLRPGAASRLGEAAALRPALLENMNDVIDLTTDGYVDGGDILCTDDRVLLGLSARTNGQGAEDLRSIVESLGYTLEVLQTPPEILHFKTESSLLDRQTVLATPALAGSGAFKGLKVLETAIGEEAAANAIRVNAHVFLSAGYPKTAEMLDGAGYSVRILNTSQAALVDGGLSCMSLRYSR</sequence>
<evidence type="ECO:0000313" key="6">
    <source>
        <dbReference type="EMBL" id="AGI71233.1"/>
    </source>
</evidence>
<feature type="binding site" evidence="4">
    <location>
        <position position="268"/>
    </location>
    <ligand>
        <name>substrate</name>
    </ligand>
</feature>
<dbReference type="PANTHER" id="PTHR12737:SF9">
    <property type="entry name" value="DIMETHYLARGININASE"/>
    <property type="match status" value="1"/>
</dbReference>
<organism evidence="6 7">
    <name type="scientific">Octadecabacter arcticus 238</name>
    <dbReference type="NCBI Taxonomy" id="391616"/>
    <lineage>
        <taxon>Bacteria</taxon>
        <taxon>Pseudomonadati</taxon>
        <taxon>Pseudomonadota</taxon>
        <taxon>Alphaproteobacteria</taxon>
        <taxon>Rhodobacterales</taxon>
        <taxon>Roseobacteraceae</taxon>
        <taxon>Octadecabacter</taxon>
    </lineage>
</organism>
<dbReference type="GO" id="GO:0000052">
    <property type="term" value="P:citrulline metabolic process"/>
    <property type="evidence" value="ECO:0007669"/>
    <property type="project" value="TreeGrafter"/>
</dbReference>
<accession>M9RHK0</accession>
<evidence type="ECO:0000256" key="4">
    <source>
        <dbReference type="PIRSR" id="PIRSR633199-2"/>
    </source>
</evidence>
<feature type="region of interest" description="Disordered" evidence="5">
    <location>
        <begin position="1"/>
        <end position="22"/>
    </location>
</feature>
<reference evidence="6 7" key="1">
    <citation type="journal article" date="2013" name="PLoS ONE">
        <title>Poles Apart: Arctic and Antarctic Octadecabacter strains Share High Genome Plasticity and a New Type of Xanthorhodopsin.</title>
        <authorList>
            <person name="Vollmers J."/>
            <person name="Voget S."/>
            <person name="Dietrich S."/>
            <person name="Gollnow K."/>
            <person name="Smits M."/>
            <person name="Meyer K."/>
            <person name="Brinkhoff T."/>
            <person name="Simon M."/>
            <person name="Daniel R."/>
        </authorList>
    </citation>
    <scope>NUCLEOTIDE SEQUENCE [LARGE SCALE GENOMIC DNA]</scope>
    <source>
        <strain evidence="6 7">238</strain>
    </source>
</reference>
<dbReference type="GO" id="GO:0006525">
    <property type="term" value="P:arginine metabolic process"/>
    <property type="evidence" value="ECO:0007669"/>
    <property type="project" value="TreeGrafter"/>
</dbReference>
<dbReference type="Gene3D" id="3.75.10.10">
    <property type="entry name" value="L-arginine/glycine Amidinotransferase, Chain A"/>
    <property type="match status" value="1"/>
</dbReference>
<feature type="binding site" evidence="4">
    <location>
        <position position="43"/>
    </location>
    <ligand>
        <name>substrate</name>
    </ligand>
</feature>
<dbReference type="InterPro" id="IPR033199">
    <property type="entry name" value="DDAH-like"/>
</dbReference>
<dbReference type="eggNOG" id="COG1834">
    <property type="taxonomic scope" value="Bacteria"/>
</dbReference>
<evidence type="ECO:0000256" key="3">
    <source>
        <dbReference type="PIRSR" id="PIRSR633199-1"/>
    </source>
</evidence>
<protein>
    <submittedName>
        <fullName evidence="6">Putative dimethylaminohydrolase</fullName>
        <ecNumber evidence="6">3.5.3.-</ecNumber>
    </submittedName>
</protein>
<feature type="active site" description="Nucleophile" evidence="3">
    <location>
        <position position="274"/>
    </location>
</feature>
<keyword evidence="7" id="KW-1185">Reference proteome</keyword>
<dbReference type="EC" id="3.5.3.-" evidence="6"/>
<feature type="active site" description="Proton donor" evidence="3">
    <location>
        <position position="187"/>
    </location>
</feature>
<feature type="binding site" evidence="4">
    <location>
        <begin position="90"/>
        <end position="91"/>
    </location>
    <ligand>
        <name>substrate</name>
    </ligand>
</feature>
<dbReference type="GO" id="GO:0016403">
    <property type="term" value="F:dimethylargininase activity"/>
    <property type="evidence" value="ECO:0007669"/>
    <property type="project" value="TreeGrafter"/>
</dbReference>
<feature type="binding site" evidence="4">
    <location>
        <position position="85"/>
    </location>
    <ligand>
        <name>substrate</name>
    </ligand>
</feature>
<feature type="binding site" evidence="4">
    <location>
        <position position="110"/>
    </location>
    <ligand>
        <name>substrate</name>
    </ligand>
</feature>
<keyword evidence="2 6" id="KW-0378">Hydrolase</keyword>
<dbReference type="HOGENOM" id="CLU_067923_1_0_5"/>
<dbReference type="AlphaFoldDB" id="M9RHK0"/>
<dbReference type="EMBL" id="CP003742">
    <property type="protein sequence ID" value="AGI71233.1"/>
    <property type="molecule type" value="Genomic_DNA"/>
</dbReference>
<proteinExistence type="inferred from homology"/>
<evidence type="ECO:0000256" key="5">
    <source>
        <dbReference type="SAM" id="MobiDB-lite"/>
    </source>
</evidence>
<evidence type="ECO:0000256" key="1">
    <source>
        <dbReference type="ARBA" id="ARBA00008532"/>
    </source>
</evidence>
<comment type="similarity">
    <text evidence="1">Belongs to the DDAH family.</text>
</comment>
<dbReference type="PANTHER" id="PTHR12737">
    <property type="entry name" value="DIMETHYLARGININE DIMETHYLAMINOHYDROLASE"/>
    <property type="match status" value="1"/>
</dbReference>
<dbReference type="GO" id="GO:0045429">
    <property type="term" value="P:positive regulation of nitric oxide biosynthetic process"/>
    <property type="evidence" value="ECO:0007669"/>
    <property type="project" value="TreeGrafter"/>
</dbReference>
<dbReference type="KEGG" id="oar:OA238_c10370"/>
<evidence type="ECO:0000313" key="7">
    <source>
        <dbReference type="Proteomes" id="UP000004688"/>
    </source>
</evidence>
<name>M9RHK0_9RHOB</name>
<dbReference type="GO" id="GO:0016597">
    <property type="term" value="F:amino acid binding"/>
    <property type="evidence" value="ECO:0007669"/>
    <property type="project" value="TreeGrafter"/>
</dbReference>
<evidence type="ECO:0000256" key="2">
    <source>
        <dbReference type="ARBA" id="ARBA00022801"/>
    </source>
</evidence>
<dbReference type="Proteomes" id="UP000004688">
    <property type="component" value="Chromosome"/>
</dbReference>
<dbReference type="STRING" id="391616.OA238_c10370"/>
<feature type="binding site" evidence="4">
    <location>
        <position position="156"/>
    </location>
    <ligand>
        <name>substrate</name>
    </ligand>
</feature>